<keyword evidence="1" id="KW-0902">Two-component regulatory system</keyword>
<dbReference type="Pfam" id="PF04397">
    <property type="entry name" value="LytTR"/>
    <property type="match status" value="1"/>
</dbReference>
<comment type="caution">
    <text evidence="4">The sequence shown here is derived from an EMBL/GenBank/DDBJ whole genome shotgun (WGS) entry which is preliminary data.</text>
</comment>
<proteinExistence type="predicted"/>
<evidence type="ECO:0000313" key="5">
    <source>
        <dbReference type="Proteomes" id="UP001652504"/>
    </source>
</evidence>
<keyword evidence="2" id="KW-0472">Membrane</keyword>
<reference evidence="4 5" key="1">
    <citation type="submission" date="2022-10" db="EMBL/GenBank/DDBJ databases">
        <title>Aestuariibacter sp. AA17 isolated from Montipora capitata coral fragment.</title>
        <authorList>
            <person name="Emsley S.A."/>
            <person name="Pfannmuller K.M."/>
            <person name="Loughran R.M."/>
            <person name="Shlafstein M."/>
            <person name="Papke E."/>
            <person name="Saw J.H."/>
            <person name="Ushijima B."/>
            <person name="Videau P."/>
        </authorList>
    </citation>
    <scope>NUCLEOTIDE SEQUENCE [LARGE SCALE GENOMIC DNA]</scope>
    <source>
        <strain evidence="4 5">AA17</strain>
    </source>
</reference>
<feature type="transmembrane region" description="Helical" evidence="2">
    <location>
        <begin position="21"/>
        <end position="44"/>
    </location>
</feature>
<evidence type="ECO:0000256" key="2">
    <source>
        <dbReference type="SAM" id="Phobius"/>
    </source>
</evidence>
<dbReference type="Gene3D" id="2.40.50.1020">
    <property type="entry name" value="LytTr DNA-binding domain"/>
    <property type="match status" value="1"/>
</dbReference>
<dbReference type="PROSITE" id="PS50930">
    <property type="entry name" value="HTH_LYTTR"/>
    <property type="match status" value="1"/>
</dbReference>
<feature type="transmembrane region" description="Helical" evidence="2">
    <location>
        <begin position="64"/>
        <end position="85"/>
    </location>
</feature>
<evidence type="ECO:0000259" key="3">
    <source>
        <dbReference type="PROSITE" id="PS50930"/>
    </source>
</evidence>
<keyword evidence="2" id="KW-1133">Transmembrane helix</keyword>
<accession>A0ABT3ACV4</accession>
<dbReference type="PIRSF" id="PIRSF031767">
    <property type="entry name" value="MHYE_LytTR"/>
    <property type="match status" value="1"/>
</dbReference>
<organism evidence="4 5">
    <name type="scientific">Fluctibacter corallii</name>
    <dbReference type="NCBI Taxonomy" id="2984329"/>
    <lineage>
        <taxon>Bacteria</taxon>
        <taxon>Pseudomonadati</taxon>
        <taxon>Pseudomonadota</taxon>
        <taxon>Gammaproteobacteria</taxon>
        <taxon>Alteromonadales</taxon>
        <taxon>Alteromonadaceae</taxon>
        <taxon>Fluctibacter</taxon>
    </lineage>
</organism>
<protein>
    <submittedName>
        <fullName evidence="4">LytTR family transcriptional regulator</fullName>
    </submittedName>
</protein>
<name>A0ABT3ACV4_9ALTE</name>
<dbReference type="SMART" id="SM00850">
    <property type="entry name" value="LytTR"/>
    <property type="match status" value="1"/>
</dbReference>
<dbReference type="Proteomes" id="UP001652504">
    <property type="component" value="Unassembled WGS sequence"/>
</dbReference>
<dbReference type="EMBL" id="JAOWKX010000008">
    <property type="protein sequence ID" value="MCV2886117.1"/>
    <property type="molecule type" value="Genomic_DNA"/>
</dbReference>
<evidence type="ECO:0000313" key="4">
    <source>
        <dbReference type="EMBL" id="MCV2886117.1"/>
    </source>
</evidence>
<dbReference type="PANTHER" id="PTHR37299">
    <property type="entry name" value="TRANSCRIPTIONAL REGULATOR-RELATED"/>
    <property type="match status" value="1"/>
</dbReference>
<keyword evidence="2" id="KW-0812">Transmembrane</keyword>
<dbReference type="InterPro" id="IPR012379">
    <property type="entry name" value="LytTR_MHYE"/>
</dbReference>
<gene>
    <name evidence="4" type="ORF">OE749_15600</name>
</gene>
<feature type="domain" description="HTH LytTR-type" evidence="3">
    <location>
        <begin position="193"/>
        <end position="297"/>
    </location>
</feature>
<dbReference type="PANTHER" id="PTHR37299:SF1">
    <property type="entry name" value="STAGE 0 SPORULATION PROTEIN A HOMOLOG"/>
    <property type="match status" value="1"/>
</dbReference>
<keyword evidence="5" id="KW-1185">Reference proteome</keyword>
<dbReference type="RefSeq" id="WP_263713403.1">
    <property type="nucleotide sequence ID" value="NZ_JAOWKX010000008.1"/>
</dbReference>
<dbReference type="InterPro" id="IPR046947">
    <property type="entry name" value="LytR-like"/>
</dbReference>
<feature type="transmembrane region" description="Helical" evidence="2">
    <location>
        <begin position="97"/>
        <end position="118"/>
    </location>
</feature>
<dbReference type="InterPro" id="IPR007492">
    <property type="entry name" value="LytTR_DNA-bd_dom"/>
</dbReference>
<sequence length="305" mass="36058">MNDLKQQTDLRRFERFEAHRYQYIALWIFLFVFVNNSIQATSAWLELTRETDFPDVRMWEPFVWEYSSAFAFFILTPFLFFWFSYCPIRAEKLGQQLVYHLVATIIFSISHVFLMVIMREGAYLLAGGDYQFGHIGREFFYEYRKDAWSYCFWLAVFHLYQFIYSRLKGEAQIISTQSQTKAASDPKGDIEHLLVKKIDKEFLVLVKEIEWLESAGNYVNLHSQGRIYPLRTTMAKLVKQLQHHGFSRSHRSFAVNKHFIDLIKSENGGDATIRMKNGTYVPLSRRYKDDFKRSIDGLIGTDTEC</sequence>
<evidence type="ECO:0000256" key="1">
    <source>
        <dbReference type="ARBA" id="ARBA00023012"/>
    </source>
</evidence>